<evidence type="ECO:0000256" key="1">
    <source>
        <dbReference type="SAM" id="Phobius"/>
    </source>
</evidence>
<dbReference type="Proteomes" id="UP001597375">
    <property type="component" value="Unassembled WGS sequence"/>
</dbReference>
<keyword evidence="3" id="KW-1185">Reference proteome</keyword>
<feature type="transmembrane region" description="Helical" evidence="1">
    <location>
        <begin position="20"/>
        <end position="40"/>
    </location>
</feature>
<organism evidence="2 3">
    <name type="scientific">Luteolibacter algae</name>
    <dbReference type="NCBI Taxonomy" id="454151"/>
    <lineage>
        <taxon>Bacteria</taxon>
        <taxon>Pseudomonadati</taxon>
        <taxon>Verrucomicrobiota</taxon>
        <taxon>Verrucomicrobiia</taxon>
        <taxon>Verrucomicrobiales</taxon>
        <taxon>Verrucomicrobiaceae</taxon>
        <taxon>Luteolibacter</taxon>
    </lineage>
</organism>
<proteinExistence type="predicted"/>
<accession>A0ABW5DBQ4</accession>
<keyword evidence="1" id="KW-0812">Transmembrane</keyword>
<comment type="caution">
    <text evidence="2">The sequence shown here is derived from an EMBL/GenBank/DDBJ whole genome shotgun (WGS) entry which is preliminary data.</text>
</comment>
<gene>
    <name evidence="2" type="ORF">ACFSSA_14960</name>
</gene>
<reference evidence="3" key="1">
    <citation type="journal article" date="2019" name="Int. J. Syst. Evol. Microbiol.">
        <title>The Global Catalogue of Microorganisms (GCM) 10K type strain sequencing project: providing services to taxonomists for standard genome sequencing and annotation.</title>
        <authorList>
            <consortium name="The Broad Institute Genomics Platform"/>
            <consortium name="The Broad Institute Genome Sequencing Center for Infectious Disease"/>
            <person name="Wu L."/>
            <person name="Ma J."/>
        </authorList>
    </citation>
    <scope>NUCLEOTIDE SEQUENCE [LARGE SCALE GENOMIC DNA]</scope>
    <source>
        <strain evidence="3">CGMCC 4.7106</strain>
    </source>
</reference>
<name>A0ABW5DBQ4_9BACT</name>
<dbReference type="EMBL" id="JBHUIT010000034">
    <property type="protein sequence ID" value="MFD2257979.1"/>
    <property type="molecule type" value="Genomic_DNA"/>
</dbReference>
<keyword evidence="1" id="KW-0472">Membrane</keyword>
<protein>
    <submittedName>
        <fullName evidence="2">Uncharacterized protein</fullName>
    </submittedName>
</protein>
<evidence type="ECO:0000313" key="3">
    <source>
        <dbReference type="Proteomes" id="UP001597375"/>
    </source>
</evidence>
<keyword evidence="1" id="KW-1133">Transmembrane helix</keyword>
<evidence type="ECO:0000313" key="2">
    <source>
        <dbReference type="EMBL" id="MFD2257979.1"/>
    </source>
</evidence>
<sequence>MNQLQLSSIATPISDTSLERFFYINLCFVTPHNIVLLLQIGSIADLEQRKYVVVRSFLQHGGNL</sequence>